<evidence type="ECO:0000313" key="2">
    <source>
        <dbReference type="Proteomes" id="UP000317940"/>
    </source>
</evidence>
<organism evidence="1 2">
    <name type="scientific">Kitasatospora viridis</name>
    <dbReference type="NCBI Taxonomy" id="281105"/>
    <lineage>
        <taxon>Bacteria</taxon>
        <taxon>Bacillati</taxon>
        <taxon>Actinomycetota</taxon>
        <taxon>Actinomycetes</taxon>
        <taxon>Kitasatosporales</taxon>
        <taxon>Streptomycetaceae</taxon>
        <taxon>Kitasatospora</taxon>
    </lineage>
</organism>
<dbReference type="Proteomes" id="UP000317940">
    <property type="component" value="Unassembled WGS sequence"/>
</dbReference>
<dbReference type="EMBL" id="VIWT01000001">
    <property type="protein sequence ID" value="TWF97527.1"/>
    <property type="molecule type" value="Genomic_DNA"/>
</dbReference>
<dbReference type="OrthoDB" id="4350611at2"/>
<protein>
    <submittedName>
        <fullName evidence="1">Uncharacterized protein</fullName>
    </submittedName>
</protein>
<comment type="caution">
    <text evidence="1">The sequence shown here is derived from an EMBL/GenBank/DDBJ whole genome shotgun (WGS) entry which is preliminary data.</text>
</comment>
<evidence type="ECO:0000313" key="1">
    <source>
        <dbReference type="EMBL" id="TWF97527.1"/>
    </source>
</evidence>
<proteinExistence type="predicted"/>
<gene>
    <name evidence="1" type="ORF">FHX73_111308</name>
</gene>
<name>A0A561UDU2_9ACTN</name>
<accession>A0A561UDU2</accession>
<sequence>MSAPLRTSAAPSVTGRSYARRMASLTGGSRQVSAGRWVAEARGAERRRRAVACRLGRLTGTAAPRWSGEIGDQEWQTVLAAGAQALTELFEDGRPGVSPELADTARGFAAEASGRNADGVIDRTRNGRSEALVDDLLAAQPASPLDIVGNDERKGIQEWSPFRGGPRHVVRCADGTRRYGDGSLAAQH</sequence>
<keyword evidence="2" id="KW-1185">Reference proteome</keyword>
<dbReference type="RefSeq" id="WP_145904057.1">
    <property type="nucleotide sequence ID" value="NZ_BAAAMZ010000008.1"/>
</dbReference>
<reference evidence="1 2" key="1">
    <citation type="submission" date="2019-06" db="EMBL/GenBank/DDBJ databases">
        <title>Sequencing the genomes of 1000 actinobacteria strains.</title>
        <authorList>
            <person name="Klenk H.-P."/>
        </authorList>
    </citation>
    <scope>NUCLEOTIDE SEQUENCE [LARGE SCALE GENOMIC DNA]</scope>
    <source>
        <strain evidence="1 2">DSM 44826</strain>
    </source>
</reference>
<dbReference type="AlphaFoldDB" id="A0A561UDU2"/>